<dbReference type="Gene3D" id="1.10.10.1100">
    <property type="entry name" value="BFD-like [2Fe-2S]-binding domain"/>
    <property type="match status" value="1"/>
</dbReference>
<feature type="domain" description="BFD-like [2Fe-2S]-binding" evidence="1">
    <location>
        <begin position="6"/>
        <end position="55"/>
    </location>
</feature>
<organism evidence="2">
    <name type="scientific">bioreactor metagenome</name>
    <dbReference type="NCBI Taxonomy" id="1076179"/>
    <lineage>
        <taxon>unclassified sequences</taxon>
        <taxon>metagenomes</taxon>
        <taxon>ecological metagenomes</taxon>
    </lineage>
</organism>
<gene>
    <name evidence="2" type="ORF">SDC9_77738</name>
</gene>
<name>A0A644YYZ7_9ZZZZ</name>
<proteinExistence type="predicted"/>
<evidence type="ECO:0000259" key="1">
    <source>
        <dbReference type="Pfam" id="PF04324"/>
    </source>
</evidence>
<protein>
    <recommendedName>
        <fullName evidence="1">BFD-like [2Fe-2S]-binding domain-containing protein</fullName>
    </recommendedName>
</protein>
<dbReference type="EMBL" id="VSSQ01006001">
    <property type="protein sequence ID" value="MPM31184.1"/>
    <property type="molecule type" value="Genomic_DNA"/>
</dbReference>
<dbReference type="AlphaFoldDB" id="A0A644YYZ7"/>
<reference evidence="2" key="1">
    <citation type="submission" date="2019-08" db="EMBL/GenBank/DDBJ databases">
        <authorList>
            <person name="Kucharzyk K."/>
            <person name="Murdoch R.W."/>
            <person name="Higgins S."/>
            <person name="Loffler F."/>
        </authorList>
    </citation>
    <scope>NUCLEOTIDE SEQUENCE</scope>
</reference>
<evidence type="ECO:0000313" key="2">
    <source>
        <dbReference type="EMBL" id="MPM31184.1"/>
    </source>
</evidence>
<comment type="caution">
    <text evidence="2">The sequence shown here is derived from an EMBL/GenBank/DDBJ whole genome shotgun (WGS) entry which is preliminary data.</text>
</comment>
<accession>A0A644YYZ7</accession>
<dbReference type="InterPro" id="IPR007419">
    <property type="entry name" value="BFD-like_2Fe2S-bd_dom"/>
</dbReference>
<dbReference type="InterPro" id="IPR041854">
    <property type="entry name" value="BFD-like_2Fe2S-bd_dom_sf"/>
</dbReference>
<dbReference type="Pfam" id="PF04324">
    <property type="entry name" value="Fer2_BFD"/>
    <property type="match status" value="1"/>
</dbReference>
<sequence length="62" mass="6829">MEDIEICHCNSIMKSEIEKAIREKGLKTVEEVGEATTAGTTYGGCQDDIQDILNEINKPDSI</sequence>